<accession>A0ABD3PGM3</accession>
<feature type="signal peptide" evidence="2">
    <location>
        <begin position="1"/>
        <end position="21"/>
    </location>
</feature>
<sequence length="578" mass="65325">MRGSPFILVGLLYYWVVATYASSSSIAGSDEQYLRGRGWESTLDKILCLSWLPGLMARLPPNVRNRDSLRRENQQTEQPQYVNWKTKRKNSDILNLRNERYLEEEDDEVLFDSNGMPIQLDDDHDAFNVGDEENAVNTVDVGDKLNPLNAPPAEKQAEDNSAQSIKPDPSHKTKNPNDHKPKKIQSNSNPVSQTDTLASASAGNHRTENKADLNNAAFIKEDQETTKKKSSVTHNTKLFNNTHHNSTNDSPPADTIFDDILRGFSFAFIFCICIICLHKTCRYACIRCGILPDDRVVEARWRRLQLKNKRAYFNPHAPPLMDTRSLGKWFDQRDRMHPDFYAGIWDSNAERSVGSWDDGSEGDIAFDDDGVQLSVWDKDDASSVAAELEYGEGDELEDKSHDERLFDLEDGGAGMTKEAHKFFDGHAQKNHAAKKKFGQSNNNNNNNVVVPGGLQIETGDVKNDISDDSFFDALEARRADVFDVNVKPDNKANVSSVDSQDFLQRQDNLDNLSSNQALNDDDERGIDEEYDDNIVADDRGYDEESDLLGLRSDSPPPLDLEEIEKKLREEMENAKSYY</sequence>
<evidence type="ECO:0000256" key="2">
    <source>
        <dbReference type="SAM" id="SignalP"/>
    </source>
</evidence>
<reference evidence="3 4" key="1">
    <citation type="journal article" date="2020" name="G3 (Bethesda)">
        <title>Improved Reference Genome for Cyclotella cryptica CCMP332, a Model for Cell Wall Morphogenesis, Salinity Adaptation, and Lipid Production in Diatoms (Bacillariophyta).</title>
        <authorList>
            <person name="Roberts W.R."/>
            <person name="Downey K.M."/>
            <person name="Ruck E.C."/>
            <person name="Traller J.C."/>
            <person name="Alverson A.J."/>
        </authorList>
    </citation>
    <scope>NUCLEOTIDE SEQUENCE [LARGE SCALE GENOMIC DNA]</scope>
    <source>
        <strain evidence="3 4">CCMP332</strain>
    </source>
</reference>
<feature type="chain" id="PRO_5044858385" evidence="2">
    <location>
        <begin position="22"/>
        <end position="578"/>
    </location>
</feature>
<dbReference type="AlphaFoldDB" id="A0ABD3PGM3"/>
<feature type="compositionally biased region" description="Polar residues" evidence="1">
    <location>
        <begin position="184"/>
        <end position="204"/>
    </location>
</feature>
<feature type="region of interest" description="Disordered" evidence="1">
    <location>
        <begin position="136"/>
        <end position="215"/>
    </location>
</feature>
<comment type="caution">
    <text evidence="3">The sequence shown here is derived from an EMBL/GenBank/DDBJ whole genome shotgun (WGS) entry which is preliminary data.</text>
</comment>
<feature type="compositionally biased region" description="Polar residues" evidence="1">
    <location>
        <begin position="507"/>
        <end position="518"/>
    </location>
</feature>
<keyword evidence="2" id="KW-0732">Signal</keyword>
<feature type="compositionally biased region" description="Acidic residues" evidence="1">
    <location>
        <begin position="519"/>
        <end position="546"/>
    </location>
</feature>
<protein>
    <submittedName>
        <fullName evidence="3">Uncharacterized protein</fullName>
    </submittedName>
</protein>
<organism evidence="3 4">
    <name type="scientific">Cyclotella cryptica</name>
    <dbReference type="NCBI Taxonomy" id="29204"/>
    <lineage>
        <taxon>Eukaryota</taxon>
        <taxon>Sar</taxon>
        <taxon>Stramenopiles</taxon>
        <taxon>Ochrophyta</taxon>
        <taxon>Bacillariophyta</taxon>
        <taxon>Coscinodiscophyceae</taxon>
        <taxon>Thalassiosirophycidae</taxon>
        <taxon>Stephanodiscales</taxon>
        <taxon>Stephanodiscaceae</taxon>
        <taxon>Cyclotella</taxon>
    </lineage>
</organism>
<dbReference type="Proteomes" id="UP001516023">
    <property type="component" value="Unassembled WGS sequence"/>
</dbReference>
<name>A0ABD3PGM3_9STRA</name>
<evidence type="ECO:0000256" key="1">
    <source>
        <dbReference type="SAM" id="MobiDB-lite"/>
    </source>
</evidence>
<evidence type="ECO:0000313" key="4">
    <source>
        <dbReference type="Proteomes" id="UP001516023"/>
    </source>
</evidence>
<dbReference type="EMBL" id="JABMIG020000195">
    <property type="protein sequence ID" value="KAL3786406.1"/>
    <property type="molecule type" value="Genomic_DNA"/>
</dbReference>
<feature type="region of interest" description="Disordered" evidence="1">
    <location>
        <begin position="507"/>
        <end position="560"/>
    </location>
</feature>
<proteinExistence type="predicted"/>
<keyword evidence="4" id="KW-1185">Reference proteome</keyword>
<gene>
    <name evidence="3" type="ORF">HJC23_002963</name>
</gene>
<evidence type="ECO:0000313" key="3">
    <source>
        <dbReference type="EMBL" id="KAL3786406.1"/>
    </source>
</evidence>
<feature type="compositionally biased region" description="Basic and acidic residues" evidence="1">
    <location>
        <begin position="168"/>
        <end position="179"/>
    </location>
</feature>